<dbReference type="InterPro" id="IPR023696">
    <property type="entry name" value="Ureohydrolase_dom_sf"/>
</dbReference>
<dbReference type="EMBL" id="JANKAS010000008">
    <property type="protein sequence ID" value="MCR1899301.1"/>
    <property type="molecule type" value="Genomic_DNA"/>
</dbReference>
<dbReference type="FunFam" id="3.40.800.10:FF:000012">
    <property type="entry name" value="Arginase"/>
    <property type="match status" value="1"/>
</dbReference>
<dbReference type="Pfam" id="PF00491">
    <property type="entry name" value="Arginase"/>
    <property type="match status" value="1"/>
</dbReference>
<evidence type="ECO:0000256" key="5">
    <source>
        <dbReference type="ARBA" id="ARBA00022723"/>
    </source>
</evidence>
<dbReference type="RefSeq" id="WP_257531502.1">
    <property type="nucleotide sequence ID" value="NZ_JANKAS010000008.1"/>
</dbReference>
<comment type="pathway">
    <text evidence="1">Nitrogen metabolism; urea cycle; L-ornithine and urea from L-arginine: step 1/1.</text>
</comment>
<evidence type="ECO:0000313" key="14">
    <source>
        <dbReference type="Proteomes" id="UP001205748"/>
    </source>
</evidence>
<organism evidence="13 14">
    <name type="scientific">Irregularibacter muris</name>
    <dbReference type="NCBI Taxonomy" id="1796619"/>
    <lineage>
        <taxon>Bacteria</taxon>
        <taxon>Bacillati</taxon>
        <taxon>Bacillota</taxon>
        <taxon>Clostridia</taxon>
        <taxon>Eubacteriales</taxon>
        <taxon>Eubacteriaceae</taxon>
        <taxon>Irregularibacter</taxon>
    </lineage>
</organism>
<feature type="binding site" evidence="10">
    <location>
        <position position="123"/>
    </location>
    <ligand>
        <name>Mn(2+)</name>
        <dbReference type="ChEBI" id="CHEBI:29035"/>
        <label>1</label>
    </ligand>
</feature>
<feature type="binding site" evidence="10">
    <location>
        <position position="228"/>
    </location>
    <ligand>
        <name>Mn(2+)</name>
        <dbReference type="ChEBI" id="CHEBI:29035"/>
        <label>1</label>
    </ligand>
</feature>
<evidence type="ECO:0000256" key="9">
    <source>
        <dbReference type="NCBIfam" id="TIGR01229"/>
    </source>
</evidence>
<evidence type="ECO:0000256" key="4">
    <source>
        <dbReference type="ARBA" id="ARBA00022503"/>
    </source>
</evidence>
<evidence type="ECO:0000256" key="11">
    <source>
        <dbReference type="PROSITE-ProRule" id="PRU00742"/>
    </source>
</evidence>
<reference evidence="13" key="1">
    <citation type="submission" date="2022-07" db="EMBL/GenBank/DDBJ databases">
        <title>Enhanced cultured diversity of the mouse gut microbiota enables custom-made synthetic communities.</title>
        <authorList>
            <person name="Afrizal A."/>
        </authorList>
    </citation>
    <scope>NUCLEOTIDE SEQUENCE</scope>
    <source>
        <strain evidence="13">DSM 28593</strain>
    </source>
</reference>
<dbReference type="PANTHER" id="PTHR43782">
    <property type="entry name" value="ARGINASE"/>
    <property type="match status" value="1"/>
</dbReference>
<feature type="binding site" evidence="10">
    <location>
        <position position="125"/>
    </location>
    <ligand>
        <name>Mn(2+)</name>
        <dbReference type="ChEBI" id="CHEBI:29035"/>
        <label>1</label>
    </ligand>
</feature>
<evidence type="ECO:0000256" key="8">
    <source>
        <dbReference type="ARBA" id="ARBA00047391"/>
    </source>
</evidence>
<comment type="caution">
    <text evidence="13">The sequence shown here is derived from an EMBL/GenBank/DDBJ whole genome shotgun (WGS) entry which is preliminary data.</text>
</comment>
<comment type="cofactor">
    <cofactor evidence="10 12">
        <name>Mn(2+)</name>
        <dbReference type="ChEBI" id="CHEBI:29035"/>
    </cofactor>
    <text evidence="10 12">Binds 2 manganese ions per subunit.</text>
</comment>
<keyword evidence="5 10" id="KW-0479">Metal-binding</keyword>
<keyword evidence="4 12" id="KW-0056">Arginine metabolism</keyword>
<name>A0AAE3HEW1_9FIRM</name>
<comment type="similarity">
    <text evidence="11 12">Belongs to the arginase family.</text>
</comment>
<dbReference type="AlphaFoldDB" id="A0AAE3HEW1"/>
<accession>A0AAE3HEW1</accession>
<evidence type="ECO:0000313" key="13">
    <source>
        <dbReference type="EMBL" id="MCR1899301.1"/>
    </source>
</evidence>
<evidence type="ECO:0000256" key="7">
    <source>
        <dbReference type="ARBA" id="ARBA00023211"/>
    </source>
</evidence>
<dbReference type="Gene3D" id="3.40.800.10">
    <property type="entry name" value="Ureohydrolase domain"/>
    <property type="match status" value="1"/>
</dbReference>
<dbReference type="PROSITE" id="PS51409">
    <property type="entry name" value="ARGINASE_2"/>
    <property type="match status" value="1"/>
</dbReference>
<dbReference type="Proteomes" id="UP001205748">
    <property type="component" value="Unassembled WGS sequence"/>
</dbReference>
<evidence type="ECO:0000256" key="10">
    <source>
        <dbReference type="PIRSR" id="PIRSR036979-1"/>
    </source>
</evidence>
<dbReference type="PIRSF" id="PIRSF036979">
    <property type="entry name" value="Arginase"/>
    <property type="match status" value="1"/>
</dbReference>
<dbReference type="GO" id="GO:0030145">
    <property type="term" value="F:manganese ion binding"/>
    <property type="evidence" value="ECO:0007669"/>
    <property type="project" value="TreeGrafter"/>
</dbReference>
<keyword evidence="6 12" id="KW-0378">Hydrolase</keyword>
<feature type="binding site" evidence="10">
    <location>
        <position position="121"/>
    </location>
    <ligand>
        <name>Mn(2+)</name>
        <dbReference type="ChEBI" id="CHEBI:29035"/>
        <label>1</label>
    </ligand>
</feature>
<protein>
    <recommendedName>
        <fullName evidence="3 9">Arginase</fullName>
        <ecNumber evidence="2 9">3.5.3.1</ecNumber>
    </recommendedName>
</protein>
<evidence type="ECO:0000256" key="2">
    <source>
        <dbReference type="ARBA" id="ARBA00012168"/>
    </source>
</evidence>
<gene>
    <name evidence="13" type="primary">rocF</name>
    <name evidence="13" type="ORF">NSA47_09935</name>
</gene>
<dbReference type="GO" id="GO:0004053">
    <property type="term" value="F:arginase activity"/>
    <property type="evidence" value="ECO:0007669"/>
    <property type="project" value="UniProtKB-UniRule"/>
</dbReference>
<evidence type="ECO:0000256" key="12">
    <source>
        <dbReference type="RuleBase" id="RU361159"/>
    </source>
</evidence>
<comment type="catalytic activity">
    <reaction evidence="8 12">
        <text>L-arginine + H2O = urea + L-ornithine</text>
        <dbReference type="Rhea" id="RHEA:20569"/>
        <dbReference type="ChEBI" id="CHEBI:15377"/>
        <dbReference type="ChEBI" id="CHEBI:16199"/>
        <dbReference type="ChEBI" id="CHEBI:32682"/>
        <dbReference type="ChEBI" id="CHEBI:46911"/>
        <dbReference type="EC" id="3.5.3.1"/>
    </reaction>
</comment>
<dbReference type="NCBIfam" id="TIGR01229">
    <property type="entry name" value="rocF_arginase"/>
    <property type="match status" value="1"/>
</dbReference>
<proteinExistence type="inferred from homology"/>
<dbReference type="InterPro" id="IPR014033">
    <property type="entry name" value="Arginase"/>
</dbReference>
<sequence>MNIDFIGVPLFYGCDRKGVEKGPDKLREKSAIEVIRNHMEVYDLGNIYAPDACDEDKFICHSKMKYLQEIADINTNLAHQVYLSLHAGNFPLVIGGDHALGLGSISGVSKHFDNIAVVWIDAHGDINTPETSPSGNVHGMPLSAAMGVGYSTLRNLYFEGRKVKPENVHIIGVRDLDEGEVMLAKEENINLYTMEEIKEKGLSAVLDKMIRKIKGSHVDAVHMSFDLDAMDGELVPGTGLPIPDGFTEDQVKDIFKSLLDTGLVSSMDLVELNPVLDKGDTTADLSIELIDYVVKTMKEKQ</sequence>
<feature type="binding site" evidence="10">
    <location>
        <position position="226"/>
    </location>
    <ligand>
        <name>Mn(2+)</name>
        <dbReference type="ChEBI" id="CHEBI:29035"/>
        <label>1</label>
    </ligand>
</feature>
<dbReference type="PANTHER" id="PTHR43782:SF3">
    <property type="entry name" value="ARGINASE"/>
    <property type="match status" value="1"/>
</dbReference>
<dbReference type="CDD" id="cd09989">
    <property type="entry name" value="Arginase"/>
    <property type="match status" value="1"/>
</dbReference>
<evidence type="ECO:0000256" key="6">
    <source>
        <dbReference type="ARBA" id="ARBA00022801"/>
    </source>
</evidence>
<dbReference type="SUPFAM" id="SSF52768">
    <property type="entry name" value="Arginase/deacetylase"/>
    <property type="match status" value="1"/>
</dbReference>
<keyword evidence="7 10" id="KW-0464">Manganese</keyword>
<dbReference type="GO" id="GO:0005737">
    <property type="term" value="C:cytoplasm"/>
    <property type="evidence" value="ECO:0007669"/>
    <property type="project" value="TreeGrafter"/>
</dbReference>
<dbReference type="InterPro" id="IPR006035">
    <property type="entry name" value="Ureohydrolase"/>
</dbReference>
<evidence type="ECO:0000256" key="3">
    <source>
        <dbReference type="ARBA" id="ARBA00018123"/>
    </source>
</evidence>
<dbReference type="EC" id="3.5.3.1" evidence="2 9"/>
<dbReference type="PRINTS" id="PR00116">
    <property type="entry name" value="ARGINASE"/>
</dbReference>
<evidence type="ECO:0000256" key="1">
    <source>
        <dbReference type="ARBA" id="ARBA00005098"/>
    </source>
</evidence>
<feature type="binding site" evidence="10">
    <location>
        <position position="98"/>
    </location>
    <ligand>
        <name>Mn(2+)</name>
        <dbReference type="ChEBI" id="CHEBI:29035"/>
        <label>1</label>
    </ligand>
</feature>
<keyword evidence="14" id="KW-1185">Reference proteome</keyword>
<dbReference type="GO" id="GO:0006525">
    <property type="term" value="P:arginine metabolic process"/>
    <property type="evidence" value="ECO:0007669"/>
    <property type="project" value="UniProtKB-KW"/>
</dbReference>